<dbReference type="InterPro" id="IPR051223">
    <property type="entry name" value="Polycystin"/>
</dbReference>
<accession>A0AAE0GXJ6</accession>
<evidence type="ECO:0000256" key="2">
    <source>
        <dbReference type="ARBA" id="ARBA00007200"/>
    </source>
</evidence>
<evidence type="ECO:0000256" key="5">
    <source>
        <dbReference type="ARBA" id="ARBA00023136"/>
    </source>
</evidence>
<dbReference type="AlphaFoldDB" id="A0AAE0GXJ6"/>
<feature type="transmembrane region" description="Helical" evidence="7">
    <location>
        <begin position="757"/>
        <end position="775"/>
    </location>
</feature>
<dbReference type="Proteomes" id="UP001190700">
    <property type="component" value="Unassembled WGS sequence"/>
</dbReference>
<keyword evidence="3 7" id="KW-0812">Transmembrane</keyword>
<proteinExistence type="inferred from homology"/>
<comment type="similarity">
    <text evidence="2">Belongs to the polycystin family.</text>
</comment>
<gene>
    <name evidence="9" type="ORF">CYMTET_6254</name>
</gene>
<feature type="transmembrane region" description="Helical" evidence="7">
    <location>
        <begin position="796"/>
        <end position="815"/>
    </location>
</feature>
<reference evidence="9 10" key="1">
    <citation type="journal article" date="2015" name="Genome Biol. Evol.">
        <title>Comparative Genomics of a Bacterivorous Green Alga Reveals Evolutionary Causalities and Consequences of Phago-Mixotrophic Mode of Nutrition.</title>
        <authorList>
            <person name="Burns J.A."/>
            <person name="Paasch A."/>
            <person name="Narechania A."/>
            <person name="Kim E."/>
        </authorList>
    </citation>
    <scope>NUCLEOTIDE SEQUENCE [LARGE SCALE GENOMIC DNA]</scope>
    <source>
        <strain evidence="9 10">PLY_AMNH</strain>
    </source>
</reference>
<protein>
    <submittedName>
        <fullName evidence="9">TRP-like ion channel Pkd2</fullName>
    </submittedName>
</protein>
<evidence type="ECO:0000256" key="7">
    <source>
        <dbReference type="SAM" id="Phobius"/>
    </source>
</evidence>
<evidence type="ECO:0000259" key="8">
    <source>
        <dbReference type="Pfam" id="PF20519"/>
    </source>
</evidence>
<keyword evidence="4 7" id="KW-1133">Transmembrane helix</keyword>
<dbReference type="InterPro" id="IPR046791">
    <property type="entry name" value="Polycystin_dom"/>
</dbReference>
<dbReference type="PANTHER" id="PTHR10877:SF183">
    <property type="entry name" value="AT14535P-RELATED"/>
    <property type="match status" value="1"/>
</dbReference>
<sequence length="826" mass="92887">MPVVMRGTTVAKTLDSGRFTAEVELKEEVPNRRRRPSRELLVEGDRDDSGPLNEPFKDKGEWVEEEGGDRELKRQRVLEDVHARCQKIRKDKADYVSLFSFLLFTAIYLNVLVSQRNAQVAFGVHKISQTLLITDSNTGNVINPITSWGQVISWLNSTFIQAIWTDPSCGDTKCSLPQEFPAWGRFGCQADCGLEENVTHLRVWIEHPYTNQDAIDEGNEHVYFTWDMCNENGLCWFEADEHPTINLGEHSSVDLRVVDGTWTLYLTEHYDSSPNPVGGARGVIYQYDADDQNRRQILHFEPTPCHTSNGTSIEDDDWNEICPNGFDNSSVGVTTDMPMYPNECYSDAIEWHDDEDALDICDTEQRPSCPYAHEDCDEDRELSFDVVYCGMNATLVSEACAENSSSVFEYVACGCNLAPLLNCALDQAYKQYGPCCSDTCLPTCMDLDNATCAYFTGVTDKCLASLDKFQGYEGYEYHGFPQCGNILGNPKSDEGWPMCDTGGKGNGCDNDKCWRDGMMCCYETATSGGETDQVWVYEPRSGITECMERVYGDRTFEVTIKQFDEIEEDYVERRTIGEHNIIIGGLVLHQVRSAAVANPDHRFAHLYNKIPDGESDASPHGDDAFFVSTSSLYDDNLDALDWYTAEEIADGLHGVPPGFFSYSLPGYHIDGFPVVFDINLNNSMATMYLTYLQDGVFFDSLTKEVNVELATYNGIERLFCIIGFKFQLLPSGIIKLDTSINPLNVENYSKTSDKVRAAFELLCCIFVVASIYAECKTIAEIYKTTGKVSLYFRWNLLYVISICFNVLAIVLWVLFVTNGGNFSVDI</sequence>
<evidence type="ECO:0000313" key="9">
    <source>
        <dbReference type="EMBL" id="KAK3286177.1"/>
    </source>
</evidence>
<dbReference type="Pfam" id="PF20519">
    <property type="entry name" value="Polycystin_dom"/>
    <property type="match status" value="1"/>
</dbReference>
<feature type="domain" description="Polycystin" evidence="8">
    <location>
        <begin position="574"/>
        <end position="743"/>
    </location>
</feature>
<comment type="caution">
    <text evidence="9">The sequence shown here is derived from an EMBL/GenBank/DDBJ whole genome shotgun (WGS) entry which is preliminary data.</text>
</comment>
<feature type="non-terminal residue" evidence="9">
    <location>
        <position position="826"/>
    </location>
</feature>
<dbReference type="EMBL" id="LGRX02001430">
    <property type="protein sequence ID" value="KAK3286177.1"/>
    <property type="molecule type" value="Genomic_DNA"/>
</dbReference>
<evidence type="ECO:0000256" key="4">
    <source>
        <dbReference type="ARBA" id="ARBA00022989"/>
    </source>
</evidence>
<keyword evidence="10" id="KW-1185">Reference proteome</keyword>
<evidence type="ECO:0000256" key="1">
    <source>
        <dbReference type="ARBA" id="ARBA00004141"/>
    </source>
</evidence>
<name>A0AAE0GXJ6_9CHLO</name>
<keyword evidence="5 7" id="KW-0472">Membrane</keyword>
<feature type="transmembrane region" description="Helical" evidence="7">
    <location>
        <begin position="95"/>
        <end position="113"/>
    </location>
</feature>
<dbReference type="GO" id="GO:0016020">
    <property type="term" value="C:membrane"/>
    <property type="evidence" value="ECO:0007669"/>
    <property type="project" value="UniProtKB-SubCell"/>
</dbReference>
<evidence type="ECO:0000256" key="6">
    <source>
        <dbReference type="SAM" id="MobiDB-lite"/>
    </source>
</evidence>
<organism evidence="9 10">
    <name type="scientific">Cymbomonas tetramitiformis</name>
    <dbReference type="NCBI Taxonomy" id="36881"/>
    <lineage>
        <taxon>Eukaryota</taxon>
        <taxon>Viridiplantae</taxon>
        <taxon>Chlorophyta</taxon>
        <taxon>Pyramimonadophyceae</taxon>
        <taxon>Pyramimonadales</taxon>
        <taxon>Pyramimonadaceae</taxon>
        <taxon>Cymbomonas</taxon>
    </lineage>
</organism>
<dbReference type="PANTHER" id="PTHR10877">
    <property type="entry name" value="POLYCYSTIN FAMILY MEMBER"/>
    <property type="match status" value="1"/>
</dbReference>
<feature type="region of interest" description="Disordered" evidence="6">
    <location>
        <begin position="30"/>
        <end position="67"/>
    </location>
</feature>
<evidence type="ECO:0000256" key="3">
    <source>
        <dbReference type="ARBA" id="ARBA00022692"/>
    </source>
</evidence>
<evidence type="ECO:0000313" key="10">
    <source>
        <dbReference type="Proteomes" id="UP001190700"/>
    </source>
</evidence>
<comment type="subcellular location">
    <subcellularLocation>
        <location evidence="1">Membrane</location>
        <topology evidence="1">Multi-pass membrane protein</topology>
    </subcellularLocation>
</comment>
<feature type="compositionally biased region" description="Basic and acidic residues" evidence="6">
    <location>
        <begin position="30"/>
        <end position="62"/>
    </location>
</feature>